<reference evidence="3" key="2">
    <citation type="submission" date="2025-08" db="UniProtKB">
        <authorList>
            <consortium name="RefSeq"/>
        </authorList>
    </citation>
    <scope>IDENTIFICATION</scope>
    <source>
        <tissue evidence="3">Leaf</tissue>
    </source>
</reference>
<proteinExistence type="predicted"/>
<dbReference type="AlphaFoldDB" id="A0A6P8E3J6"/>
<name>A0A6P8E3J6_PUNGR</name>
<dbReference type="GeneID" id="116210299"/>
<dbReference type="InterPro" id="IPR006461">
    <property type="entry name" value="PLAC_motif_containing"/>
</dbReference>
<accession>A0A6P8E3J6</accession>
<evidence type="ECO:0000313" key="2">
    <source>
        <dbReference type="Proteomes" id="UP000515151"/>
    </source>
</evidence>
<gene>
    <name evidence="3" type="primary">LOC116210299</name>
</gene>
<keyword evidence="2" id="KW-1185">Reference proteome</keyword>
<dbReference type="RefSeq" id="XP_031400016.1">
    <property type="nucleotide sequence ID" value="XM_031544156.1"/>
</dbReference>
<dbReference type="NCBIfam" id="TIGR01571">
    <property type="entry name" value="A_thal_Cys_rich"/>
    <property type="match status" value="1"/>
</dbReference>
<dbReference type="Proteomes" id="UP000515151">
    <property type="component" value="Chromosome 6"/>
</dbReference>
<evidence type="ECO:0000313" key="3">
    <source>
        <dbReference type="RefSeq" id="XP_031400016.1"/>
    </source>
</evidence>
<reference evidence="2" key="1">
    <citation type="journal article" date="2020" name="Plant Biotechnol. J.">
        <title>The pomegranate (Punica granatum L.) draft genome dissects genetic divergence between soft- and hard-seeded cultivars.</title>
        <authorList>
            <person name="Luo X."/>
            <person name="Li H."/>
            <person name="Wu Z."/>
            <person name="Yao W."/>
            <person name="Zhao P."/>
            <person name="Cao D."/>
            <person name="Yu H."/>
            <person name="Li K."/>
            <person name="Poudel K."/>
            <person name="Zhao D."/>
            <person name="Zhang F."/>
            <person name="Xia X."/>
            <person name="Chen L."/>
            <person name="Wang Q."/>
            <person name="Jing D."/>
            <person name="Cao S."/>
        </authorList>
    </citation>
    <scope>NUCLEOTIDE SEQUENCE [LARGE SCALE GENOMIC DNA]</scope>
    <source>
        <strain evidence="2">cv. Tunisia</strain>
    </source>
</reference>
<evidence type="ECO:0000256" key="1">
    <source>
        <dbReference type="SAM" id="MobiDB-lite"/>
    </source>
</evidence>
<feature type="region of interest" description="Disordered" evidence="1">
    <location>
        <begin position="23"/>
        <end position="98"/>
    </location>
</feature>
<dbReference type="OrthoDB" id="1045822at2759"/>
<dbReference type="PANTHER" id="PTHR15907">
    <property type="entry name" value="DUF614 FAMILY PROTEIN-RELATED"/>
    <property type="match status" value="1"/>
</dbReference>
<sequence length="323" mass="35286">MYTYIIDNSFPLISYVGTIRTPSEKSKEVNPAITKMGRIQTDQLPGPPPPQAQGGVPPYPPQPHQPPPPQYNLHQPPPPPLPNAAHMMPPSTPPQHQASYSAYQNNAAQYNQVTRYEASWGAPGAPVQAQVASPLQASGNFVQQNNVYNNGGGTQFPQQSSTYPGSSGFQLPKLWPQSKGGYVGTRPWNTGLFDCMQDPSNAFITALFPCVTFGQIADVLDKGNTTCATSGIIYGLSPCMLSRRYRTKLRRMFGLVEAPASDWIVHTIFEPCALCQEYRELNSRGIDPVLGYHGNKEKMQDQLQAAAAANSPRMVPPQNQTMA</sequence>
<feature type="compositionally biased region" description="Pro residues" evidence="1">
    <location>
        <begin position="45"/>
        <end position="82"/>
    </location>
</feature>
<organism evidence="2 3">
    <name type="scientific">Punica granatum</name>
    <name type="common">Pomegranate</name>
    <dbReference type="NCBI Taxonomy" id="22663"/>
    <lineage>
        <taxon>Eukaryota</taxon>
        <taxon>Viridiplantae</taxon>
        <taxon>Streptophyta</taxon>
        <taxon>Embryophyta</taxon>
        <taxon>Tracheophyta</taxon>
        <taxon>Spermatophyta</taxon>
        <taxon>Magnoliopsida</taxon>
        <taxon>eudicotyledons</taxon>
        <taxon>Gunneridae</taxon>
        <taxon>Pentapetalae</taxon>
        <taxon>rosids</taxon>
        <taxon>malvids</taxon>
        <taxon>Myrtales</taxon>
        <taxon>Lythraceae</taxon>
        <taxon>Punica</taxon>
    </lineage>
</organism>
<protein>
    <submittedName>
        <fullName evidence="3">Protein PLANT CADMIUM RESISTANCE 4-like</fullName>
    </submittedName>
</protein>
<dbReference type="Pfam" id="PF04749">
    <property type="entry name" value="PLAC8"/>
    <property type="match status" value="1"/>
</dbReference>